<comment type="catalytic activity">
    <reaction evidence="6">
        <text>a 2'-deoxycytidine in DNA + S-adenosyl-L-methionine = a 5-methyl-2'-deoxycytidine in DNA + S-adenosyl-L-homocysteine + H(+)</text>
        <dbReference type="Rhea" id="RHEA:13681"/>
        <dbReference type="Rhea" id="RHEA-COMP:11369"/>
        <dbReference type="Rhea" id="RHEA-COMP:11370"/>
        <dbReference type="ChEBI" id="CHEBI:15378"/>
        <dbReference type="ChEBI" id="CHEBI:57856"/>
        <dbReference type="ChEBI" id="CHEBI:59789"/>
        <dbReference type="ChEBI" id="CHEBI:85452"/>
        <dbReference type="ChEBI" id="CHEBI:85454"/>
        <dbReference type="EC" id="2.1.1.37"/>
    </reaction>
</comment>
<proteinExistence type="inferred from homology"/>
<evidence type="ECO:0000256" key="4">
    <source>
        <dbReference type="ARBA" id="ARBA00022691"/>
    </source>
</evidence>
<dbReference type="EC" id="2.1.1.37" evidence="1"/>
<evidence type="ECO:0000256" key="2">
    <source>
        <dbReference type="ARBA" id="ARBA00022603"/>
    </source>
</evidence>
<dbReference type="Gene3D" id="3.40.50.150">
    <property type="entry name" value="Vaccinia Virus protein VP39"/>
    <property type="match status" value="1"/>
</dbReference>
<dbReference type="Proteomes" id="UP000568751">
    <property type="component" value="Unassembled WGS sequence"/>
</dbReference>
<dbReference type="PROSITE" id="PS00094">
    <property type="entry name" value="C5_MTASE_1"/>
    <property type="match status" value="1"/>
</dbReference>
<evidence type="ECO:0000256" key="6">
    <source>
        <dbReference type="ARBA" id="ARBA00047422"/>
    </source>
</evidence>
<dbReference type="InterPro" id="IPR029063">
    <property type="entry name" value="SAM-dependent_MTases_sf"/>
</dbReference>
<dbReference type="GO" id="GO:0003886">
    <property type="term" value="F:DNA (cytosine-5-)-methyltransferase activity"/>
    <property type="evidence" value="ECO:0007669"/>
    <property type="project" value="UniProtKB-EC"/>
</dbReference>
<dbReference type="EMBL" id="JACCHT010000001">
    <property type="protein sequence ID" value="NYT27825.1"/>
    <property type="molecule type" value="Genomic_DNA"/>
</dbReference>
<protein>
    <recommendedName>
        <fullName evidence="1">DNA (cytosine-5-)-methyltransferase</fullName>
        <ecNumber evidence="1">2.1.1.37</ecNumber>
    </recommendedName>
</protein>
<evidence type="ECO:0000313" key="9">
    <source>
        <dbReference type="Proteomes" id="UP000568751"/>
    </source>
</evidence>
<dbReference type="Pfam" id="PF00145">
    <property type="entry name" value="DNA_methylase"/>
    <property type="match status" value="1"/>
</dbReference>
<name>A0A853F7Z2_9GAMM</name>
<feature type="active site" evidence="7">
    <location>
        <position position="89"/>
    </location>
</feature>
<keyword evidence="3 7" id="KW-0808">Transferase</keyword>
<dbReference type="SUPFAM" id="SSF53335">
    <property type="entry name" value="S-adenosyl-L-methionine-dependent methyltransferases"/>
    <property type="match status" value="1"/>
</dbReference>
<evidence type="ECO:0000256" key="1">
    <source>
        <dbReference type="ARBA" id="ARBA00011975"/>
    </source>
</evidence>
<dbReference type="InterPro" id="IPR018117">
    <property type="entry name" value="C5_DNA_meth_AS"/>
</dbReference>
<dbReference type="AlphaFoldDB" id="A0A853F7Z2"/>
<evidence type="ECO:0000256" key="3">
    <source>
        <dbReference type="ARBA" id="ARBA00022679"/>
    </source>
</evidence>
<dbReference type="InterPro" id="IPR050390">
    <property type="entry name" value="C5-Methyltransferase"/>
</dbReference>
<dbReference type="PRINTS" id="PR00105">
    <property type="entry name" value="C5METTRFRASE"/>
</dbReference>
<gene>
    <name evidence="8" type="ORF">H0A76_07985</name>
</gene>
<dbReference type="RefSeq" id="WP_369150211.1">
    <property type="nucleotide sequence ID" value="NZ_OZ156464.1"/>
</dbReference>
<dbReference type="InterPro" id="IPR001525">
    <property type="entry name" value="C5_MeTfrase"/>
</dbReference>
<dbReference type="PANTHER" id="PTHR10629:SF52">
    <property type="entry name" value="DNA (CYTOSINE-5)-METHYLTRANSFERASE 1"/>
    <property type="match status" value="1"/>
</dbReference>
<organism evidence="8 9">
    <name type="scientific">Candidatus Thiodubiliella endoseptemdiera</name>
    <dbReference type="NCBI Taxonomy" id="2738886"/>
    <lineage>
        <taxon>Bacteria</taxon>
        <taxon>Pseudomonadati</taxon>
        <taxon>Pseudomonadota</taxon>
        <taxon>Gammaproteobacteria</taxon>
        <taxon>Candidatus Pseudothioglobaceae</taxon>
        <taxon>Candidatus Thiodubiliella</taxon>
    </lineage>
</organism>
<comment type="similarity">
    <text evidence="7">Belongs to the class I-like SAM-binding methyltransferase superfamily. C5-methyltransferase family.</text>
</comment>
<evidence type="ECO:0000256" key="5">
    <source>
        <dbReference type="ARBA" id="ARBA00022747"/>
    </source>
</evidence>
<reference evidence="8 9" key="1">
    <citation type="submission" date="2020-05" db="EMBL/GenBank/DDBJ databases">
        <title>Horizontal transmission and recombination maintain forever young bacterial symbiont genomes.</title>
        <authorList>
            <person name="Russell S.L."/>
            <person name="Pepper-Tunick E."/>
            <person name="Svedberg J."/>
            <person name="Byrne A."/>
            <person name="Ruelas Castillo J."/>
            <person name="Vollmers C."/>
            <person name="Beinart R.A."/>
            <person name="Corbett-Detig R."/>
        </authorList>
    </citation>
    <scope>NUCLEOTIDE SEQUENCE [LARGE SCALE GENOMIC DNA]</scope>
    <source>
        <strain evidence="8">455</strain>
    </source>
</reference>
<evidence type="ECO:0000313" key="8">
    <source>
        <dbReference type="EMBL" id="NYT27825.1"/>
    </source>
</evidence>
<keyword evidence="4 7" id="KW-0949">S-adenosyl-L-methionine</keyword>
<dbReference type="GO" id="GO:0032259">
    <property type="term" value="P:methylation"/>
    <property type="evidence" value="ECO:0007669"/>
    <property type="project" value="UniProtKB-KW"/>
</dbReference>
<keyword evidence="5" id="KW-0680">Restriction system</keyword>
<evidence type="ECO:0000256" key="7">
    <source>
        <dbReference type="PROSITE-ProRule" id="PRU01016"/>
    </source>
</evidence>
<dbReference type="PANTHER" id="PTHR10629">
    <property type="entry name" value="CYTOSINE-SPECIFIC METHYLTRANSFERASE"/>
    <property type="match status" value="1"/>
</dbReference>
<dbReference type="PROSITE" id="PS51679">
    <property type="entry name" value="SAM_MT_C5"/>
    <property type="match status" value="1"/>
</dbReference>
<sequence length="170" mass="19609">MKYIDLFSGCGGLSLGLQKSNWKGLFAIEKNYDAFLTLKHNLIDQRNHFDWPDWLEQKNHDINTIISQHKSELKSLRGTIDLVAGGPPCQGFSMAGRRNEKDNRNKLIDSYIEFVDLVQPQVLFFENVKGFTVGFKKGNKRGEAYSQYVWRELEKVGERKLNCVNPPFHS</sequence>
<keyword evidence="2 7" id="KW-0489">Methyltransferase</keyword>
<dbReference type="GO" id="GO:0009307">
    <property type="term" value="P:DNA restriction-modification system"/>
    <property type="evidence" value="ECO:0007669"/>
    <property type="project" value="UniProtKB-KW"/>
</dbReference>
<accession>A0A853F7Z2</accession>
<comment type="caution">
    <text evidence="8">The sequence shown here is derived from an EMBL/GenBank/DDBJ whole genome shotgun (WGS) entry which is preliminary data.</text>
</comment>